<keyword evidence="1" id="KW-1133">Transmembrane helix</keyword>
<dbReference type="Pfam" id="PF09990">
    <property type="entry name" value="DUF2231"/>
    <property type="match status" value="1"/>
</dbReference>
<dbReference type="EMBL" id="JAPDRN010000057">
    <property type="protein sequence ID" value="KAJ9631408.1"/>
    <property type="molecule type" value="Genomic_DNA"/>
</dbReference>
<feature type="domain" description="DUF2231" evidence="2">
    <location>
        <begin position="90"/>
        <end position="200"/>
    </location>
</feature>
<sequence>MQWHLRGTAVVRKSIPAPYRGVVGGAGWHWPRRADFALGIAIASRPSDAQVIAPPPAPLCYYSPCTLPSRSTTMVNPVAQAHRGLGTTLFSLLNPIPFGFFVAGLIFDILYLNTAEVMWGKSAAWLITFGLLIAILPRLINLFAVWRRNGTATGADRLDFLLNLVAIVLAVWNAFVHSRDAYAAAVPGTILSALTVALIAFGFIVLSLQQPVLQGARHG</sequence>
<feature type="transmembrane region" description="Helical" evidence="1">
    <location>
        <begin position="92"/>
        <end position="112"/>
    </location>
</feature>
<evidence type="ECO:0000259" key="2">
    <source>
        <dbReference type="Pfam" id="PF09990"/>
    </source>
</evidence>
<protein>
    <recommendedName>
        <fullName evidence="2">DUF2231 domain-containing protein</fullName>
    </recommendedName>
</protein>
<name>A0AA38Y0J2_9EURO</name>
<comment type="caution">
    <text evidence="3">The sequence shown here is derived from an EMBL/GenBank/DDBJ whole genome shotgun (WGS) entry which is preliminary data.</text>
</comment>
<keyword evidence="1" id="KW-0812">Transmembrane</keyword>
<organism evidence="3">
    <name type="scientific">Knufia peltigerae</name>
    <dbReference type="NCBI Taxonomy" id="1002370"/>
    <lineage>
        <taxon>Eukaryota</taxon>
        <taxon>Fungi</taxon>
        <taxon>Dikarya</taxon>
        <taxon>Ascomycota</taxon>
        <taxon>Pezizomycotina</taxon>
        <taxon>Eurotiomycetes</taxon>
        <taxon>Chaetothyriomycetidae</taxon>
        <taxon>Chaetothyriales</taxon>
        <taxon>Trichomeriaceae</taxon>
        <taxon>Knufia</taxon>
    </lineage>
</organism>
<feature type="transmembrane region" description="Helical" evidence="1">
    <location>
        <begin position="158"/>
        <end position="175"/>
    </location>
</feature>
<proteinExistence type="predicted"/>
<keyword evidence="1" id="KW-0472">Membrane</keyword>
<accession>A0AA38Y0J2</accession>
<reference evidence="3" key="1">
    <citation type="submission" date="2022-10" db="EMBL/GenBank/DDBJ databases">
        <title>Culturing micro-colonial fungi from biological soil crusts in the Mojave desert and describing Neophaeococcomyces mojavensis, and introducing the new genera and species Taxawa tesnikishii.</title>
        <authorList>
            <person name="Kurbessoian T."/>
            <person name="Stajich J.E."/>
        </authorList>
    </citation>
    <scope>NUCLEOTIDE SEQUENCE</scope>
    <source>
        <strain evidence="3">TK_35</strain>
    </source>
</reference>
<gene>
    <name evidence="3" type="ORF">H2204_008135</name>
</gene>
<dbReference type="InterPro" id="IPR019251">
    <property type="entry name" value="DUF2231_TM"/>
</dbReference>
<evidence type="ECO:0000313" key="3">
    <source>
        <dbReference type="EMBL" id="KAJ9631408.1"/>
    </source>
</evidence>
<evidence type="ECO:0000256" key="1">
    <source>
        <dbReference type="SAM" id="Phobius"/>
    </source>
</evidence>
<feature type="transmembrane region" description="Helical" evidence="1">
    <location>
        <begin position="124"/>
        <end position="146"/>
    </location>
</feature>
<dbReference type="AlphaFoldDB" id="A0AA38Y0J2"/>
<feature type="transmembrane region" description="Helical" evidence="1">
    <location>
        <begin position="181"/>
        <end position="208"/>
    </location>
</feature>